<evidence type="ECO:0000256" key="1">
    <source>
        <dbReference type="ARBA" id="ARBA00010136"/>
    </source>
</evidence>
<feature type="active site" description="Proton acceptor" evidence="8">
    <location>
        <position position="382"/>
    </location>
</feature>
<keyword evidence="2 12" id="KW-0031">Aminopeptidase</keyword>
<dbReference type="GO" id="GO:0070006">
    <property type="term" value="F:metalloaminopeptidase activity"/>
    <property type="evidence" value="ECO:0007669"/>
    <property type="project" value="TreeGrafter"/>
</dbReference>
<name>A0A126UB22_HAECO</name>
<feature type="domain" description="Peptidase M1 membrane alanine aminopeptidase" evidence="13">
    <location>
        <begin position="309"/>
        <end position="517"/>
    </location>
</feature>
<feature type="binding site" evidence="9">
    <location>
        <position position="204"/>
    </location>
    <ligand>
        <name>substrate</name>
    </ligand>
</feature>
<dbReference type="Pfam" id="PF11838">
    <property type="entry name" value="ERAP1_C"/>
    <property type="match status" value="1"/>
</dbReference>
<evidence type="ECO:0000256" key="3">
    <source>
        <dbReference type="ARBA" id="ARBA00022670"/>
    </source>
</evidence>
<dbReference type="InterPro" id="IPR024571">
    <property type="entry name" value="ERAP1-like_C_dom"/>
</dbReference>
<organism evidence="16">
    <name type="scientific">Haemonchus contortus</name>
    <name type="common">Barber pole worm</name>
    <dbReference type="NCBI Taxonomy" id="6289"/>
    <lineage>
        <taxon>Eukaryota</taxon>
        <taxon>Metazoa</taxon>
        <taxon>Ecdysozoa</taxon>
        <taxon>Nematoda</taxon>
        <taxon>Chromadorea</taxon>
        <taxon>Rhabditida</taxon>
        <taxon>Rhabditina</taxon>
        <taxon>Rhabditomorpha</taxon>
        <taxon>Strongyloidea</taxon>
        <taxon>Trichostrongylidae</taxon>
        <taxon>Haemonchus</taxon>
    </lineage>
</organism>
<dbReference type="InterPro" id="IPR034016">
    <property type="entry name" value="M1_APN-typ"/>
</dbReference>
<evidence type="ECO:0000256" key="4">
    <source>
        <dbReference type="ARBA" id="ARBA00022723"/>
    </source>
</evidence>
<dbReference type="AlphaFoldDB" id="A0A126UB22"/>
<feature type="domain" description="ERAP1-like C-terminal" evidence="14">
    <location>
        <begin position="619"/>
        <end position="935"/>
    </location>
</feature>
<evidence type="ECO:0000313" key="16">
    <source>
        <dbReference type="EMBL" id="AML39759.1"/>
    </source>
</evidence>
<dbReference type="Gene3D" id="2.60.40.1910">
    <property type="match status" value="1"/>
</dbReference>
<evidence type="ECO:0000256" key="6">
    <source>
        <dbReference type="ARBA" id="ARBA00022833"/>
    </source>
</evidence>
<dbReference type="InterPro" id="IPR042097">
    <property type="entry name" value="Aminopeptidase_N-like_N_sf"/>
</dbReference>
<sequence>MTVQWTKRTVLKFTPITLFLLLFLVAASIGLSIGLTYYFTRKAYDTTEKNKDHGADDNSPSAEELRLPKNIEPLLYDLSIKTYLPGYVNFPPEKNLTFDGQVGISLRVVEPTKSIVLNSKNITVIPDKCELFSGDKKLEIESIKEHERLEKLEFLLKNRLEKDQEVLLKIIYTGIISNTLGGLYQATYTDPDGTVKIAAATHMEPTAARRANGRSSYGSMLDEPSFKANWTVTVIHPKGTKAVSNGIETNGEGEVSGDWIISKFESTPRMSSYLLAVVVSEFDYIEGFTKTGVRFRIWSRPEAMNMTGYARDAGIRCLEYYEKFFDIKFPLKKQDMVALPDFSAGAMENWGLITYRETSLLYDDRYYGPINKQRVALVVAHELAHQWFGNLVTLKWWDDTWLNEGFATFVEYIGTDEISYKNFRMDDFFLPDALAIGLDADAVSSTHPLSFRVDKAAEVAEAFDEITYAKGASILVMLQAVIGEKNYKQAVTQYLKKFSYSNAQASDLWDVFDEVVKDVKGPDGNLMKTTEFASQWTTQLGFPLVTVKAFNATSLQITQTRYKTNKDALEPEKYRHPKYGFKWDIPLWYQEGDNKDIKLAWLTREEPLYLHVSNPDTSIVVNADRHGFYRQNYDANGWRKIIKQLKENHKAYSTRTRNAIIGDAFAAALIDELEYKTVFELLEYAKDEEEYLPWTETISGFYAILDFFGNEPESTSAKAFMKNILKPMYKKTSMKYIAVNYKNDSLFFEVNLQTSIIDAYCHLGARECIKNYTDLFDKEVMKKCRDGDKASKCVSIAAPLRAKAYCYGVKEGGQVAFDKVMKLYYAENVQLEKDVLLQGLGCHKDITALKRLLLLALDRNSSFVRLQDVTDVYDAVSSNPVGKEFMFNFLLERWEEILESLTTEHRAVERVIEACTAGIRSEQQIDQLRSLQKNGAHAREYGAFDEQIERAEHKINWIKKHMRKLSDFFEQST</sequence>
<dbReference type="GO" id="GO:0006508">
    <property type="term" value="P:proteolysis"/>
    <property type="evidence" value="ECO:0007669"/>
    <property type="project" value="UniProtKB-KW"/>
</dbReference>
<evidence type="ECO:0000256" key="12">
    <source>
        <dbReference type="RuleBase" id="RU364040"/>
    </source>
</evidence>
<dbReference type="GO" id="GO:0042277">
    <property type="term" value="F:peptide binding"/>
    <property type="evidence" value="ECO:0007669"/>
    <property type="project" value="TreeGrafter"/>
</dbReference>
<dbReference type="SUPFAM" id="SSF55486">
    <property type="entry name" value="Metalloproteases ('zincins'), catalytic domain"/>
    <property type="match status" value="1"/>
</dbReference>
<dbReference type="PANTHER" id="PTHR11533">
    <property type="entry name" value="PROTEASE M1 ZINC METALLOPROTEASE"/>
    <property type="match status" value="1"/>
</dbReference>
<dbReference type="GO" id="GO:0008270">
    <property type="term" value="F:zinc ion binding"/>
    <property type="evidence" value="ECO:0007669"/>
    <property type="project" value="UniProtKB-UniRule"/>
</dbReference>
<dbReference type="GO" id="GO:0005615">
    <property type="term" value="C:extracellular space"/>
    <property type="evidence" value="ECO:0007669"/>
    <property type="project" value="TreeGrafter"/>
</dbReference>
<proteinExistence type="evidence at transcript level"/>
<keyword evidence="6 10" id="KW-0862">Zinc</keyword>
<evidence type="ECO:0000256" key="2">
    <source>
        <dbReference type="ARBA" id="ARBA00022438"/>
    </source>
</evidence>
<evidence type="ECO:0000259" key="13">
    <source>
        <dbReference type="Pfam" id="PF01433"/>
    </source>
</evidence>
<feature type="domain" description="Aminopeptidase N-like N-terminal" evidence="15">
    <location>
        <begin position="73"/>
        <end position="274"/>
    </location>
</feature>
<comment type="similarity">
    <text evidence="1 12">Belongs to the peptidase M1 family.</text>
</comment>
<evidence type="ECO:0000256" key="7">
    <source>
        <dbReference type="ARBA" id="ARBA00023049"/>
    </source>
</evidence>
<dbReference type="Gene3D" id="1.10.390.10">
    <property type="entry name" value="Neutral Protease Domain 2"/>
    <property type="match status" value="1"/>
</dbReference>
<gene>
    <name evidence="16" type="primary">ap-5</name>
</gene>
<dbReference type="Gene3D" id="1.25.50.20">
    <property type="match status" value="1"/>
</dbReference>
<keyword evidence="7 12" id="KW-0482">Metalloprotease</keyword>
<feature type="binding site" evidence="9">
    <location>
        <position position="906"/>
    </location>
    <ligand>
        <name>substrate</name>
    </ligand>
</feature>
<evidence type="ECO:0000259" key="15">
    <source>
        <dbReference type="Pfam" id="PF17900"/>
    </source>
</evidence>
<evidence type="ECO:0000256" key="10">
    <source>
        <dbReference type="PIRSR" id="PIRSR634016-3"/>
    </source>
</evidence>
<keyword evidence="5 12" id="KW-0378">Hydrolase</keyword>
<dbReference type="OrthoDB" id="10031169at2759"/>
<dbReference type="GO" id="GO:0005737">
    <property type="term" value="C:cytoplasm"/>
    <property type="evidence" value="ECO:0007669"/>
    <property type="project" value="TreeGrafter"/>
</dbReference>
<keyword evidence="3 12" id="KW-0645">Protease</keyword>
<dbReference type="GO" id="GO:0016020">
    <property type="term" value="C:membrane"/>
    <property type="evidence" value="ECO:0007669"/>
    <property type="project" value="TreeGrafter"/>
</dbReference>
<dbReference type="InterPro" id="IPR001930">
    <property type="entry name" value="Peptidase_M1"/>
</dbReference>
<feature type="binding site" evidence="9">
    <location>
        <begin position="345"/>
        <end position="349"/>
    </location>
    <ligand>
        <name>substrate</name>
    </ligand>
</feature>
<accession>A0A126UB22</accession>
<dbReference type="Gene3D" id="2.60.40.1730">
    <property type="entry name" value="tricorn interacting facor f3 domain"/>
    <property type="match status" value="1"/>
</dbReference>
<dbReference type="EC" id="3.4.11.-" evidence="12"/>
<evidence type="ECO:0000256" key="5">
    <source>
        <dbReference type="ARBA" id="ARBA00022801"/>
    </source>
</evidence>
<dbReference type="Pfam" id="PF01433">
    <property type="entry name" value="Peptidase_M1"/>
    <property type="match status" value="1"/>
</dbReference>
<dbReference type="InterPro" id="IPR014782">
    <property type="entry name" value="Peptidase_M1_dom"/>
</dbReference>
<reference evidence="16" key="1">
    <citation type="submission" date="2016-02" db="EMBL/GenBank/DDBJ databases">
        <title>The complement of family M1 aminopeptidases of Haemonchus contortus - biotechnological implications.</title>
        <authorList>
            <person name="Mohandas N."/>
            <person name="Young N.D."/>
            <person name="Jabbar A."/>
            <person name="Korhonen P.K."/>
            <person name="Koehler A.V."/>
            <person name="Hall R.S."/>
            <person name="Hu M."/>
            <person name="Hofmann A."/>
            <person name="Gasser R.B."/>
        </authorList>
    </citation>
    <scope>NUCLEOTIDE SEQUENCE</scope>
</reference>
<dbReference type="CDD" id="cd09601">
    <property type="entry name" value="M1_APN-Q_like"/>
    <property type="match status" value="1"/>
</dbReference>
<dbReference type="GO" id="GO:0043171">
    <property type="term" value="P:peptide catabolic process"/>
    <property type="evidence" value="ECO:0007669"/>
    <property type="project" value="TreeGrafter"/>
</dbReference>
<evidence type="ECO:0000256" key="8">
    <source>
        <dbReference type="PIRSR" id="PIRSR634016-1"/>
    </source>
</evidence>
<dbReference type="PRINTS" id="PR00756">
    <property type="entry name" value="ALADIPTASE"/>
</dbReference>
<evidence type="ECO:0000259" key="14">
    <source>
        <dbReference type="Pfam" id="PF11838"/>
    </source>
</evidence>
<dbReference type="PANTHER" id="PTHR11533:SF301">
    <property type="entry name" value="AMINOPEPTIDASE"/>
    <property type="match status" value="1"/>
</dbReference>
<dbReference type="Pfam" id="PF17900">
    <property type="entry name" value="Peptidase_M1_N"/>
    <property type="match status" value="1"/>
</dbReference>
<dbReference type="InterPro" id="IPR050344">
    <property type="entry name" value="Peptidase_M1_aminopeptidases"/>
</dbReference>
<dbReference type="FunFam" id="1.10.390.10:FF:000006">
    <property type="entry name" value="Puromycin-sensitive aminopeptidase"/>
    <property type="match status" value="1"/>
</dbReference>
<dbReference type="InterPro" id="IPR045357">
    <property type="entry name" value="Aminopeptidase_N-like_N"/>
</dbReference>
<comment type="cofactor">
    <cofactor evidence="10 12">
        <name>Zn(2+)</name>
        <dbReference type="ChEBI" id="CHEBI:29105"/>
    </cofactor>
    <text evidence="10 12">Binds 1 zinc ion per subunit.</text>
</comment>
<dbReference type="EMBL" id="KU710354">
    <property type="protein sequence ID" value="AML39759.1"/>
    <property type="molecule type" value="mRNA"/>
</dbReference>
<feature type="binding site" evidence="10">
    <location>
        <position position="385"/>
    </location>
    <ligand>
        <name>Zn(2+)</name>
        <dbReference type="ChEBI" id="CHEBI:29105"/>
        <note>catalytic</note>
    </ligand>
</feature>
<feature type="binding site" evidence="10">
    <location>
        <position position="404"/>
    </location>
    <ligand>
        <name>Zn(2+)</name>
        <dbReference type="ChEBI" id="CHEBI:29105"/>
        <note>catalytic</note>
    </ligand>
</feature>
<feature type="binding site" evidence="10">
    <location>
        <position position="381"/>
    </location>
    <ligand>
        <name>Zn(2+)</name>
        <dbReference type="ChEBI" id="CHEBI:29105"/>
        <note>catalytic</note>
    </ligand>
</feature>
<dbReference type="InterPro" id="IPR027268">
    <property type="entry name" value="Peptidase_M4/M1_CTD_sf"/>
</dbReference>
<evidence type="ECO:0000256" key="11">
    <source>
        <dbReference type="PIRSR" id="PIRSR634016-4"/>
    </source>
</evidence>
<feature type="site" description="Transition state stabilizer" evidence="11">
    <location>
        <position position="468"/>
    </location>
</feature>
<keyword evidence="4 10" id="KW-0479">Metal-binding</keyword>
<dbReference type="SUPFAM" id="SSF63737">
    <property type="entry name" value="Leukotriene A4 hydrolase N-terminal domain"/>
    <property type="match status" value="1"/>
</dbReference>
<evidence type="ECO:0000256" key="9">
    <source>
        <dbReference type="PIRSR" id="PIRSR634016-2"/>
    </source>
</evidence>
<protein>
    <recommendedName>
        <fullName evidence="12">Aminopeptidase</fullName>
        <ecNumber evidence="12">3.4.11.-</ecNumber>
    </recommendedName>
</protein>